<protein>
    <submittedName>
        <fullName evidence="8">Cache domain-containing protein</fullName>
    </submittedName>
</protein>
<evidence type="ECO:0000313" key="11">
    <source>
        <dbReference type="Proteomes" id="UP000677234"/>
    </source>
</evidence>
<evidence type="ECO:0000256" key="4">
    <source>
        <dbReference type="ARBA" id="ARBA00022989"/>
    </source>
</evidence>
<dbReference type="AlphaFoldDB" id="A0A7T5EM38"/>
<evidence type="ECO:0000256" key="6">
    <source>
        <dbReference type="SAM" id="Phobius"/>
    </source>
</evidence>
<dbReference type="Proteomes" id="UP000677234">
    <property type="component" value="Chromosome"/>
</dbReference>
<evidence type="ECO:0000256" key="5">
    <source>
        <dbReference type="ARBA" id="ARBA00023136"/>
    </source>
</evidence>
<keyword evidence="2" id="KW-1003">Cell membrane</keyword>
<keyword evidence="3 6" id="KW-0812">Transmembrane</keyword>
<keyword evidence="4 6" id="KW-1133">Transmembrane helix</keyword>
<reference evidence="9" key="2">
    <citation type="submission" date="2021-04" db="EMBL/GenBank/DDBJ databases">
        <title>Brevibacillus composti FJAT-54423, complete genome.</title>
        <authorList>
            <person name="Tang R."/>
        </authorList>
    </citation>
    <scope>NUCLEOTIDE SEQUENCE</scope>
    <source>
        <strain evidence="9">FJAT-54424</strain>
    </source>
</reference>
<organism evidence="8 10">
    <name type="scientific">Brevibacillus composti</name>
    <dbReference type="NCBI Taxonomy" id="2796470"/>
    <lineage>
        <taxon>Bacteria</taxon>
        <taxon>Bacillati</taxon>
        <taxon>Bacillota</taxon>
        <taxon>Bacilli</taxon>
        <taxon>Bacillales</taxon>
        <taxon>Paenibacillaceae</taxon>
        <taxon>Brevibacillus</taxon>
    </lineage>
</organism>
<dbReference type="EMBL" id="CP066308">
    <property type="protein sequence ID" value="QQE75066.1"/>
    <property type="molecule type" value="Genomic_DNA"/>
</dbReference>
<comment type="subcellular location">
    <subcellularLocation>
        <location evidence="1">Cell membrane</location>
        <topology evidence="1">Multi-pass membrane protein</topology>
    </subcellularLocation>
</comment>
<dbReference type="EMBL" id="CP073708">
    <property type="protein sequence ID" value="QUO42152.1"/>
    <property type="molecule type" value="Genomic_DNA"/>
</dbReference>
<dbReference type="GO" id="GO:0005886">
    <property type="term" value="C:plasma membrane"/>
    <property type="evidence" value="ECO:0007669"/>
    <property type="project" value="UniProtKB-SubCell"/>
</dbReference>
<dbReference type="KEGG" id="bcop:JD108_03725"/>
<name>A0A7T5EM38_9BACL</name>
<evidence type="ECO:0000313" key="10">
    <source>
        <dbReference type="Proteomes" id="UP000595847"/>
    </source>
</evidence>
<accession>A0A7T5EM38</accession>
<sequence>MTITKRSADKCTPPFSNVINYQWGLPDNTDKVAPKISYTEVNPHWGWYISAGSYMEDYNNGANRVLDILLVTLGASLLVGMVIILLFSPSSGETPAALDQAGATRVIRSSGCKRAPDFQQR</sequence>
<gene>
    <name evidence="8" type="ORF">JD108_03725</name>
    <name evidence="9" type="ORF">KDJ56_03730</name>
</gene>
<evidence type="ECO:0000256" key="1">
    <source>
        <dbReference type="ARBA" id="ARBA00004651"/>
    </source>
</evidence>
<keyword evidence="11" id="KW-1185">Reference proteome</keyword>
<feature type="transmembrane region" description="Helical" evidence="6">
    <location>
        <begin position="65"/>
        <end position="87"/>
    </location>
</feature>
<dbReference type="RefSeq" id="WP_198828599.1">
    <property type="nucleotide sequence ID" value="NZ_CP066308.1"/>
</dbReference>
<evidence type="ECO:0000313" key="8">
    <source>
        <dbReference type="EMBL" id="QQE75066.1"/>
    </source>
</evidence>
<dbReference type="Pfam" id="PF17200">
    <property type="entry name" value="sCache_2"/>
    <property type="match status" value="1"/>
</dbReference>
<dbReference type="InterPro" id="IPR033480">
    <property type="entry name" value="sCache_2"/>
</dbReference>
<dbReference type="Gene3D" id="3.30.450.20">
    <property type="entry name" value="PAS domain"/>
    <property type="match status" value="1"/>
</dbReference>
<dbReference type="Proteomes" id="UP000595847">
    <property type="component" value="Chromosome"/>
</dbReference>
<reference evidence="8 10" key="1">
    <citation type="submission" date="2020-12" db="EMBL/GenBank/DDBJ databases">
        <title>strain FJAT-54423T represents a novel species of the genus Brevibacillus.</title>
        <authorList>
            <person name="Tang R."/>
        </authorList>
    </citation>
    <scope>NUCLEOTIDE SEQUENCE [LARGE SCALE GENOMIC DNA]</scope>
    <source>
        <strain evidence="8 10">FJAT-54423</strain>
    </source>
</reference>
<keyword evidence="5 6" id="KW-0472">Membrane</keyword>
<evidence type="ECO:0000256" key="3">
    <source>
        <dbReference type="ARBA" id="ARBA00022692"/>
    </source>
</evidence>
<evidence type="ECO:0000256" key="2">
    <source>
        <dbReference type="ARBA" id="ARBA00022475"/>
    </source>
</evidence>
<proteinExistence type="predicted"/>
<evidence type="ECO:0000259" key="7">
    <source>
        <dbReference type="Pfam" id="PF17200"/>
    </source>
</evidence>
<feature type="domain" description="Single Cache" evidence="7">
    <location>
        <begin position="17"/>
        <end position="64"/>
    </location>
</feature>
<evidence type="ECO:0000313" key="9">
    <source>
        <dbReference type="EMBL" id="QUO42152.1"/>
    </source>
</evidence>